<proteinExistence type="predicted"/>
<name>X1BFH9_9ZZZZ</name>
<dbReference type="AlphaFoldDB" id="X1BFH9"/>
<comment type="caution">
    <text evidence="1">The sequence shown here is derived from an EMBL/GenBank/DDBJ whole genome shotgun (WGS) entry which is preliminary data.</text>
</comment>
<protein>
    <submittedName>
        <fullName evidence="1">Uncharacterized protein</fullName>
    </submittedName>
</protein>
<organism evidence="1">
    <name type="scientific">marine sediment metagenome</name>
    <dbReference type="NCBI Taxonomy" id="412755"/>
    <lineage>
        <taxon>unclassified sequences</taxon>
        <taxon>metagenomes</taxon>
        <taxon>ecological metagenomes</taxon>
    </lineage>
</organism>
<feature type="non-terminal residue" evidence="1">
    <location>
        <position position="1"/>
    </location>
</feature>
<evidence type="ECO:0000313" key="1">
    <source>
        <dbReference type="EMBL" id="GAG94694.1"/>
    </source>
</evidence>
<dbReference type="EMBL" id="BART01023618">
    <property type="protein sequence ID" value="GAG94694.1"/>
    <property type="molecule type" value="Genomic_DNA"/>
</dbReference>
<sequence length="206" mass="23264">KFTERYKELLDMRGEAEKDLAESKFDLLKQRTAWWRNFINAVISEIGRLIAYLLAKAIVIQILRWLGIPIPKGFEKGGEVEVPTNIPEFRKGGLIQSVSERLQSLQKGGEVIVKAHEGEYYIPSPLVKQIKKTGEMPESLTEAIVAGKPPSFQRGGEVGGDGGEGAGNLIVHFHPGTQFTEENKVKTRMWFEETILPLYREAERRE</sequence>
<reference evidence="1" key="1">
    <citation type="journal article" date="2014" name="Front. Microbiol.">
        <title>High frequency of phylogenetically diverse reductive dehalogenase-homologous genes in deep subseafloor sedimentary metagenomes.</title>
        <authorList>
            <person name="Kawai M."/>
            <person name="Futagami T."/>
            <person name="Toyoda A."/>
            <person name="Takaki Y."/>
            <person name="Nishi S."/>
            <person name="Hori S."/>
            <person name="Arai W."/>
            <person name="Tsubouchi T."/>
            <person name="Morono Y."/>
            <person name="Uchiyama I."/>
            <person name="Ito T."/>
            <person name="Fujiyama A."/>
            <person name="Inagaki F."/>
            <person name="Takami H."/>
        </authorList>
    </citation>
    <scope>NUCLEOTIDE SEQUENCE</scope>
    <source>
        <strain evidence="1">Expedition CK06-06</strain>
    </source>
</reference>
<accession>X1BFH9</accession>
<gene>
    <name evidence="1" type="ORF">S01H4_42914</name>
</gene>